<proteinExistence type="predicted"/>
<evidence type="ECO:0000313" key="2">
    <source>
        <dbReference type="Proteomes" id="UP000316614"/>
    </source>
</evidence>
<dbReference type="SUPFAM" id="SSF55486">
    <property type="entry name" value="Metalloproteases ('zincins'), catalytic domain"/>
    <property type="match status" value="1"/>
</dbReference>
<dbReference type="EMBL" id="CP041253">
    <property type="protein sequence ID" value="QDH79418.1"/>
    <property type="molecule type" value="Genomic_DNA"/>
</dbReference>
<protein>
    <submittedName>
        <fullName evidence="1">Uncharacterized protein</fullName>
    </submittedName>
</protein>
<dbReference type="SUPFAM" id="SSF49695">
    <property type="entry name" value="gamma-Crystallin-like"/>
    <property type="match status" value="1"/>
</dbReference>
<gene>
    <name evidence="1" type="ORF">FKX85_10380</name>
</gene>
<sequence>MKNRVNELFLRMLAVFTAATVISCNEVPETPVIENQNGAGFVTHQENLNVVYFVPTDNPEVSGYEDRLSDLLVYFQEYMEDEMDRNGFGQKTFGLPLDSANSRVKLVTIYGTEDQSTYGYGSASTIISEINAYKSTHPGDFTSQHTLVILPQRTDSGSQPFYGYGKYCFAVDNPNISVAEIPSTSSNLIAGMLHELGHGLNLAHNKAKDNEQQTLGTSLMGAGNYTWGRSATFIPLADAAILNRNQIFQSTPVADIYGAATTTMSPAISYDEVNDAIALSGTFTSDKTVSDVLVWVDPNVNGEGSGANKDYNSVSWVANRNGSAFDVDIPMAEIQDHGDWPYELKIKLLMENGTIKTHGYSFSYVNGEFTLPDGVGVFQHSSYNGWGVTLAEGSYTAAQLTALGGVDNDISSIKIPLGYEVTLYDGDNFTGDSYEAGPGNISFLSGFNDKVSSIIVGKQ</sequence>
<accession>A0A514CHW5</accession>
<dbReference type="Gene3D" id="2.60.20.10">
    <property type="entry name" value="Crystallins"/>
    <property type="match status" value="1"/>
</dbReference>
<dbReference type="AlphaFoldDB" id="A0A514CHW5"/>
<keyword evidence="2" id="KW-1185">Reference proteome</keyword>
<evidence type="ECO:0000313" key="1">
    <source>
        <dbReference type="EMBL" id="QDH79418.1"/>
    </source>
</evidence>
<dbReference type="KEGG" id="echi:FKX85_10380"/>
<dbReference type="Proteomes" id="UP000316614">
    <property type="component" value="Chromosome"/>
</dbReference>
<dbReference type="PROSITE" id="PS51257">
    <property type="entry name" value="PROKAR_LIPOPROTEIN"/>
    <property type="match status" value="1"/>
</dbReference>
<name>A0A514CHW5_9BACT</name>
<reference evidence="1 2" key="1">
    <citation type="submission" date="2019-06" db="EMBL/GenBank/DDBJ databases">
        <title>Echinicola alkalisoli sp. nov. isolated from saline soil.</title>
        <authorList>
            <person name="Sun J.-Q."/>
            <person name="Xu L."/>
        </authorList>
    </citation>
    <scope>NUCLEOTIDE SEQUENCE [LARGE SCALE GENOMIC DNA]</scope>
    <source>
        <strain evidence="1 2">LN3S3</strain>
    </source>
</reference>
<dbReference type="InterPro" id="IPR011024">
    <property type="entry name" value="G_crystallin-like"/>
</dbReference>
<dbReference type="RefSeq" id="WP_141614662.1">
    <property type="nucleotide sequence ID" value="NZ_CP041253.1"/>
</dbReference>
<organism evidence="1 2">
    <name type="scientific">Echinicola soli</name>
    <dbReference type="NCBI Taxonomy" id="2591634"/>
    <lineage>
        <taxon>Bacteria</taxon>
        <taxon>Pseudomonadati</taxon>
        <taxon>Bacteroidota</taxon>
        <taxon>Cytophagia</taxon>
        <taxon>Cytophagales</taxon>
        <taxon>Cyclobacteriaceae</taxon>
        <taxon>Echinicola</taxon>
    </lineage>
</organism>
<dbReference type="OrthoDB" id="831253at2"/>